<dbReference type="EMBL" id="BLLK01000022">
    <property type="protein sequence ID" value="GFH47245.1"/>
    <property type="molecule type" value="Genomic_DNA"/>
</dbReference>
<evidence type="ECO:0000256" key="1">
    <source>
        <dbReference type="ARBA" id="ARBA00022837"/>
    </source>
</evidence>
<dbReference type="GO" id="GO:0005509">
    <property type="term" value="F:calcium ion binding"/>
    <property type="evidence" value="ECO:0007669"/>
    <property type="project" value="InterPro"/>
</dbReference>
<evidence type="ECO:0000256" key="3">
    <source>
        <dbReference type="SAM" id="SignalP"/>
    </source>
</evidence>
<dbReference type="PROSITE" id="PS00018">
    <property type="entry name" value="EF_HAND_1"/>
    <property type="match status" value="1"/>
</dbReference>
<keyword evidence="6" id="KW-1185">Reference proteome</keyword>
<sequence length="474" mass="52798">MKQRILLQTSFFLLGSTVSTTAFTLDKPRHCVPSSLYSKANARKNIFQTTLQYRAHDEEDDELSTHKLRTRASPVFNKAAANQSTSDNVQKIGGINTNLVLSFILNQAIILAFASGLIAAYIFLSGNQEFASEGILNWSGFTDAPSATLDFSLSPVRFAQGVLGAVPMILLSNKIDKSDDRKYAMANFSTVFMVMTLFGRRQSHLESDEKNLKMDMLEPITKTVDVALVAAGLSALTGFCEEVLFRGFLPHVLKSTVCFGNTALACVSQAGLFGLGHTSPRTSLKDNQTLFNIQFLNGMWVGLLYLMVGGDVVPCMVAHAVYDFQVLFFTWLAVNDQMEYCYQKSLEPDPKDCQKEIAAIKRQMPEHVYEMCKRVFYIFDEDKNGHISKSEVQRGINYLEAEGLLIAPSQKTVSSVFDSCIEMRKNNNIAVDVETQDQLRMSDFIRLFLTLKTVSETVTAPARNKQNTNTIGYA</sequence>
<evidence type="ECO:0000256" key="2">
    <source>
        <dbReference type="SAM" id="Phobius"/>
    </source>
</evidence>
<dbReference type="InterPro" id="IPR002048">
    <property type="entry name" value="EF_hand_dom"/>
</dbReference>
<dbReference type="Proteomes" id="UP001054902">
    <property type="component" value="Unassembled WGS sequence"/>
</dbReference>
<comment type="caution">
    <text evidence="5">The sequence shown here is derived from an EMBL/GenBank/DDBJ whole genome shotgun (WGS) entry which is preliminary data.</text>
</comment>
<dbReference type="Pfam" id="PF02517">
    <property type="entry name" value="Rce1-like"/>
    <property type="match status" value="1"/>
</dbReference>
<keyword evidence="2" id="KW-0472">Membrane</keyword>
<accession>A0AAD3CLG7</accession>
<name>A0AAD3CLG7_9STRA</name>
<dbReference type="PROSITE" id="PS50222">
    <property type="entry name" value="EF_HAND_2"/>
    <property type="match status" value="1"/>
</dbReference>
<dbReference type="SUPFAM" id="SSF47473">
    <property type="entry name" value="EF-hand"/>
    <property type="match status" value="1"/>
</dbReference>
<dbReference type="InterPro" id="IPR018247">
    <property type="entry name" value="EF_Hand_1_Ca_BS"/>
</dbReference>
<keyword evidence="2" id="KW-0812">Transmembrane</keyword>
<dbReference type="Gene3D" id="1.10.238.10">
    <property type="entry name" value="EF-hand"/>
    <property type="match status" value="1"/>
</dbReference>
<evidence type="ECO:0000313" key="5">
    <source>
        <dbReference type="EMBL" id="GFH47245.1"/>
    </source>
</evidence>
<dbReference type="InterPro" id="IPR003675">
    <property type="entry name" value="Rce1/LyrA-like_dom"/>
</dbReference>
<feature type="domain" description="EF-hand" evidence="4">
    <location>
        <begin position="367"/>
        <end position="402"/>
    </location>
</feature>
<organism evidence="5 6">
    <name type="scientific">Chaetoceros tenuissimus</name>
    <dbReference type="NCBI Taxonomy" id="426638"/>
    <lineage>
        <taxon>Eukaryota</taxon>
        <taxon>Sar</taxon>
        <taxon>Stramenopiles</taxon>
        <taxon>Ochrophyta</taxon>
        <taxon>Bacillariophyta</taxon>
        <taxon>Coscinodiscophyceae</taxon>
        <taxon>Chaetocerotophycidae</taxon>
        <taxon>Chaetocerotales</taxon>
        <taxon>Chaetocerotaceae</taxon>
        <taxon>Chaetoceros</taxon>
    </lineage>
</organism>
<keyword evidence="3" id="KW-0732">Signal</keyword>
<protein>
    <recommendedName>
        <fullName evidence="4">EF-hand domain-containing protein</fullName>
    </recommendedName>
</protein>
<dbReference type="GO" id="GO:0080120">
    <property type="term" value="P:CAAX-box protein maturation"/>
    <property type="evidence" value="ECO:0007669"/>
    <property type="project" value="UniProtKB-ARBA"/>
</dbReference>
<proteinExistence type="predicted"/>
<evidence type="ECO:0000313" key="6">
    <source>
        <dbReference type="Proteomes" id="UP001054902"/>
    </source>
</evidence>
<gene>
    <name evidence="5" type="ORF">CTEN210_03720</name>
</gene>
<evidence type="ECO:0000259" key="4">
    <source>
        <dbReference type="PROSITE" id="PS50222"/>
    </source>
</evidence>
<feature type="signal peptide" evidence="3">
    <location>
        <begin position="1"/>
        <end position="22"/>
    </location>
</feature>
<dbReference type="AlphaFoldDB" id="A0AAD3CLG7"/>
<reference evidence="5 6" key="1">
    <citation type="journal article" date="2021" name="Sci. Rep.">
        <title>The genome of the diatom Chaetoceros tenuissimus carries an ancient integrated fragment of an extant virus.</title>
        <authorList>
            <person name="Hongo Y."/>
            <person name="Kimura K."/>
            <person name="Takaki Y."/>
            <person name="Yoshida Y."/>
            <person name="Baba S."/>
            <person name="Kobayashi G."/>
            <person name="Nagasaki K."/>
            <person name="Hano T."/>
            <person name="Tomaru Y."/>
        </authorList>
    </citation>
    <scope>NUCLEOTIDE SEQUENCE [LARGE SCALE GENOMIC DNA]</scope>
    <source>
        <strain evidence="5 6">NIES-3715</strain>
    </source>
</reference>
<feature type="chain" id="PRO_5042034132" description="EF-hand domain-containing protein" evidence="3">
    <location>
        <begin position="23"/>
        <end position="474"/>
    </location>
</feature>
<keyword evidence="1" id="KW-0106">Calcium</keyword>
<dbReference type="GO" id="GO:0004175">
    <property type="term" value="F:endopeptidase activity"/>
    <property type="evidence" value="ECO:0007669"/>
    <property type="project" value="UniProtKB-ARBA"/>
</dbReference>
<keyword evidence="2" id="KW-1133">Transmembrane helix</keyword>
<feature type="transmembrane region" description="Helical" evidence="2">
    <location>
        <begin position="99"/>
        <end position="124"/>
    </location>
</feature>
<dbReference type="InterPro" id="IPR011992">
    <property type="entry name" value="EF-hand-dom_pair"/>
</dbReference>